<gene>
    <name evidence="2" type="ORF">P168DRAFT_12051</name>
</gene>
<sequence>MGDPFDDMEMDACFSFSFFLFPLFSFLSLFPCLFCSCFLFLYLTVSPGGLRRAGGVGRDVSCRVDLNRHIRPHDLFLLCCISTCRYQGRRSVIWRGRWPSSSRLRWGRGMRPRWFEDRSPRVLVTGLGGFGLSLCRIPGDGDTRLNDLSYFYLFLCPLSSSLYVVA</sequence>
<dbReference type="AlphaFoldDB" id="A0A2I1DEC5"/>
<dbReference type="EMBL" id="MSFM01000001">
    <property type="protein sequence ID" value="PKY08235.1"/>
    <property type="molecule type" value="Genomic_DNA"/>
</dbReference>
<organism evidence="2 3">
    <name type="scientific">Aspergillus campestris (strain IBT 28561)</name>
    <dbReference type="NCBI Taxonomy" id="1392248"/>
    <lineage>
        <taxon>Eukaryota</taxon>
        <taxon>Fungi</taxon>
        <taxon>Dikarya</taxon>
        <taxon>Ascomycota</taxon>
        <taxon>Pezizomycotina</taxon>
        <taxon>Eurotiomycetes</taxon>
        <taxon>Eurotiomycetidae</taxon>
        <taxon>Eurotiales</taxon>
        <taxon>Aspergillaceae</taxon>
        <taxon>Aspergillus</taxon>
        <taxon>Aspergillus subgen. Circumdati</taxon>
    </lineage>
</organism>
<keyword evidence="1" id="KW-0812">Transmembrane</keyword>
<dbReference type="OrthoDB" id="10353833at2759"/>
<name>A0A2I1DEC5_ASPC2</name>
<keyword evidence="3" id="KW-1185">Reference proteome</keyword>
<comment type="caution">
    <text evidence="2">The sequence shown here is derived from an EMBL/GenBank/DDBJ whole genome shotgun (WGS) entry which is preliminary data.</text>
</comment>
<keyword evidence="1" id="KW-0472">Membrane</keyword>
<keyword evidence="1" id="KW-1133">Transmembrane helix</keyword>
<reference evidence="2" key="1">
    <citation type="submission" date="2016-12" db="EMBL/GenBank/DDBJ databases">
        <title>The genomes of Aspergillus section Nigri reveals drivers in fungal speciation.</title>
        <authorList>
            <consortium name="DOE Joint Genome Institute"/>
            <person name="Vesth T.C."/>
            <person name="Nybo J."/>
            <person name="Theobald S."/>
            <person name="Brandl J."/>
            <person name="Frisvad J.C."/>
            <person name="Nielsen K.F."/>
            <person name="Lyhne E.K."/>
            <person name="Kogle M.E."/>
            <person name="Kuo A."/>
            <person name="Riley R."/>
            <person name="Clum A."/>
            <person name="Nolan M."/>
            <person name="Lipzen A."/>
            <person name="Salamov A."/>
            <person name="Henrissat B."/>
            <person name="Wiebenga A."/>
            <person name="De vries R.P."/>
            <person name="Grigoriev I.V."/>
            <person name="Mortensen U.H."/>
            <person name="Andersen M.R."/>
            <person name="Baker S.E."/>
        </authorList>
    </citation>
    <scope>NUCLEOTIDE SEQUENCE</scope>
    <source>
        <strain evidence="2">IBT 28561</strain>
    </source>
</reference>
<dbReference type="GeneID" id="36540137"/>
<accession>A0A2I1DEC5</accession>
<dbReference type="VEuPathDB" id="FungiDB:P168DRAFT_12051"/>
<evidence type="ECO:0000313" key="3">
    <source>
        <dbReference type="Proteomes" id="UP000234254"/>
    </source>
</evidence>
<feature type="transmembrane region" description="Helical" evidence="1">
    <location>
        <begin position="20"/>
        <end position="43"/>
    </location>
</feature>
<evidence type="ECO:0000256" key="1">
    <source>
        <dbReference type="SAM" id="Phobius"/>
    </source>
</evidence>
<protein>
    <submittedName>
        <fullName evidence="2">Uncharacterized protein</fullName>
    </submittedName>
</protein>
<dbReference type="Proteomes" id="UP000234254">
    <property type="component" value="Unassembled WGS sequence"/>
</dbReference>
<dbReference type="RefSeq" id="XP_024696829.1">
    <property type="nucleotide sequence ID" value="XM_024832616.1"/>
</dbReference>
<evidence type="ECO:0000313" key="2">
    <source>
        <dbReference type="EMBL" id="PKY08235.1"/>
    </source>
</evidence>
<proteinExistence type="predicted"/>